<dbReference type="HOGENOM" id="CLU_2040291_0_0_1"/>
<reference evidence="1" key="1">
    <citation type="journal article" date="2012" name="Nature">
        <title>The oyster genome reveals stress adaptation and complexity of shell formation.</title>
        <authorList>
            <person name="Zhang G."/>
            <person name="Fang X."/>
            <person name="Guo X."/>
            <person name="Li L."/>
            <person name="Luo R."/>
            <person name="Xu F."/>
            <person name="Yang P."/>
            <person name="Zhang L."/>
            <person name="Wang X."/>
            <person name="Qi H."/>
            <person name="Xiong Z."/>
            <person name="Que H."/>
            <person name="Xie Y."/>
            <person name="Holland P.W."/>
            <person name="Paps J."/>
            <person name="Zhu Y."/>
            <person name="Wu F."/>
            <person name="Chen Y."/>
            <person name="Wang J."/>
            <person name="Peng C."/>
            <person name="Meng J."/>
            <person name="Yang L."/>
            <person name="Liu J."/>
            <person name="Wen B."/>
            <person name="Zhang N."/>
            <person name="Huang Z."/>
            <person name="Zhu Q."/>
            <person name="Feng Y."/>
            <person name="Mount A."/>
            <person name="Hedgecock D."/>
            <person name="Xu Z."/>
            <person name="Liu Y."/>
            <person name="Domazet-Loso T."/>
            <person name="Du Y."/>
            <person name="Sun X."/>
            <person name="Zhang S."/>
            <person name="Liu B."/>
            <person name="Cheng P."/>
            <person name="Jiang X."/>
            <person name="Li J."/>
            <person name="Fan D."/>
            <person name="Wang W."/>
            <person name="Fu W."/>
            <person name="Wang T."/>
            <person name="Wang B."/>
            <person name="Zhang J."/>
            <person name="Peng Z."/>
            <person name="Li Y."/>
            <person name="Li N."/>
            <person name="Wang J."/>
            <person name="Chen M."/>
            <person name="He Y."/>
            <person name="Tan F."/>
            <person name="Song X."/>
            <person name="Zheng Q."/>
            <person name="Huang R."/>
            <person name="Yang H."/>
            <person name="Du X."/>
            <person name="Chen L."/>
            <person name="Yang M."/>
            <person name="Gaffney P.M."/>
            <person name="Wang S."/>
            <person name="Luo L."/>
            <person name="She Z."/>
            <person name="Ming Y."/>
            <person name="Huang W."/>
            <person name="Zhang S."/>
            <person name="Huang B."/>
            <person name="Zhang Y."/>
            <person name="Qu T."/>
            <person name="Ni P."/>
            <person name="Miao G."/>
            <person name="Wang J."/>
            <person name="Wang Q."/>
            <person name="Steinberg C.E."/>
            <person name="Wang H."/>
            <person name="Li N."/>
            <person name="Qian L."/>
            <person name="Zhang G."/>
            <person name="Li Y."/>
            <person name="Yang H."/>
            <person name="Liu X."/>
            <person name="Wang J."/>
            <person name="Yin Y."/>
            <person name="Wang J."/>
        </authorList>
    </citation>
    <scope>NUCLEOTIDE SEQUENCE [LARGE SCALE GENOMIC DNA]</scope>
    <source>
        <strain evidence="1">05x7-T-G4-1.051#20</strain>
    </source>
</reference>
<sequence>MAPIKNEIAFLETSQQCYLESILNEDLRITYNAGCQSNTVCSTLATTYVGYKKRGLVNCAACCNEAPGKDGPCNAHLCGVSPGDLQKTCAVCDGVHSDVAQCTTTAVCPPNEVSGMFAKQR</sequence>
<dbReference type="AlphaFoldDB" id="K1QI27"/>
<evidence type="ECO:0000313" key="1">
    <source>
        <dbReference type="EMBL" id="EKC30829.1"/>
    </source>
</evidence>
<dbReference type="EMBL" id="JH815687">
    <property type="protein sequence ID" value="EKC30829.1"/>
    <property type="molecule type" value="Genomic_DNA"/>
</dbReference>
<dbReference type="InParanoid" id="K1QI27"/>
<accession>K1QI27</accession>
<protein>
    <submittedName>
        <fullName evidence="1">Uncharacterized protein</fullName>
    </submittedName>
</protein>
<gene>
    <name evidence="1" type="ORF">CGI_10004309</name>
</gene>
<proteinExistence type="predicted"/>
<organism evidence="1">
    <name type="scientific">Magallana gigas</name>
    <name type="common">Pacific oyster</name>
    <name type="synonym">Crassostrea gigas</name>
    <dbReference type="NCBI Taxonomy" id="29159"/>
    <lineage>
        <taxon>Eukaryota</taxon>
        <taxon>Metazoa</taxon>
        <taxon>Spiralia</taxon>
        <taxon>Lophotrochozoa</taxon>
        <taxon>Mollusca</taxon>
        <taxon>Bivalvia</taxon>
        <taxon>Autobranchia</taxon>
        <taxon>Pteriomorphia</taxon>
        <taxon>Ostreida</taxon>
        <taxon>Ostreoidea</taxon>
        <taxon>Ostreidae</taxon>
        <taxon>Magallana</taxon>
    </lineage>
</organism>
<name>K1QI27_MAGGI</name>